<dbReference type="AlphaFoldDB" id="A0A2H0UNW1"/>
<evidence type="ECO:0000313" key="2">
    <source>
        <dbReference type="Proteomes" id="UP000229526"/>
    </source>
</evidence>
<sequence length="55" mass="5981">MTGETQTLSALREAAAEALAAKRGEINAARLRGTSREMYDLMTARELRQLVDEGG</sequence>
<dbReference type="Proteomes" id="UP000229526">
    <property type="component" value="Unassembled WGS sequence"/>
</dbReference>
<proteinExistence type="predicted"/>
<reference evidence="2" key="1">
    <citation type="submission" date="2017-09" db="EMBL/GenBank/DDBJ databases">
        <title>Depth-based differentiation of microbial function through sediment-hosted aquifers and enrichment of novel symbionts in the deep terrestrial subsurface.</title>
        <authorList>
            <person name="Probst A.J."/>
            <person name="Ladd B."/>
            <person name="Jarett J.K."/>
            <person name="Geller-Mcgrath D.E."/>
            <person name="Sieber C.M.K."/>
            <person name="Emerson J.B."/>
            <person name="Anantharaman K."/>
            <person name="Thomas B.C."/>
            <person name="Malmstrom R."/>
            <person name="Stieglmeier M."/>
            <person name="Klingl A."/>
            <person name="Woyke T."/>
            <person name="Ryan C.M."/>
            <person name="Banfield J.F."/>
        </authorList>
    </citation>
    <scope>NUCLEOTIDE SEQUENCE [LARGE SCALE GENOMIC DNA]</scope>
</reference>
<dbReference type="EMBL" id="PFBD01000002">
    <property type="protein sequence ID" value="PIR87455.1"/>
    <property type="molecule type" value="Genomic_DNA"/>
</dbReference>
<evidence type="ECO:0000313" key="1">
    <source>
        <dbReference type="EMBL" id="PIR87455.1"/>
    </source>
</evidence>
<comment type="caution">
    <text evidence="1">The sequence shown here is derived from an EMBL/GenBank/DDBJ whole genome shotgun (WGS) entry which is preliminary data.</text>
</comment>
<name>A0A2H0UNW1_9BACT</name>
<dbReference type="InterPro" id="IPR021553">
    <property type="entry name" value="DUF3008"/>
</dbReference>
<protein>
    <submittedName>
        <fullName evidence="1">DUF3008 domain-containing protein</fullName>
    </submittedName>
</protein>
<organism evidence="1 2">
    <name type="scientific">Candidatus Harrisonbacteria bacterium CG10_big_fil_rev_8_21_14_0_10_49_15</name>
    <dbReference type="NCBI Taxonomy" id="1974587"/>
    <lineage>
        <taxon>Bacteria</taxon>
        <taxon>Candidatus Harrisoniibacteriota</taxon>
    </lineage>
</organism>
<gene>
    <name evidence="1" type="ORF">COU11_00355</name>
</gene>
<accession>A0A2H0UNW1</accession>
<dbReference type="Pfam" id="PF11450">
    <property type="entry name" value="DUF3008"/>
    <property type="match status" value="1"/>
</dbReference>